<dbReference type="AlphaFoldDB" id="A0A4V2YRK4"/>
<dbReference type="InterPro" id="IPR006059">
    <property type="entry name" value="SBP"/>
</dbReference>
<dbReference type="SUPFAM" id="SSF53850">
    <property type="entry name" value="Periplasmic binding protein-like II"/>
    <property type="match status" value="1"/>
</dbReference>
<evidence type="ECO:0000256" key="1">
    <source>
        <dbReference type="SAM" id="SignalP"/>
    </source>
</evidence>
<sequence length="439" mass="47469">MSGRHRRTWASMAGVLAMALLVSACGDDGDDGAEGSAASADDPVTLRFAWWGNDDRRELTENAIAAFEDQHPEIDIEGEFIEWSQYWDRLATQVAAGDAPDIISQEERFLREYASRGALLDLSEYDDVIDTSQLDPLVINGGEVDGGLYGIPTGVNAYVVYADPQAFAEAGVELPDDTTWTWDDYIEIANTISANTGGAVFGTQDYGANEAGFKILARQHGEELYDKDGALAFSPETLALWWEYSLRLRDGGGAPQAALSAEVQELGSPEETLIGTNRAAMAWYWSNTLAALSTAAGRELVLLRPPGESEGERTGSYLKPAQHYSISADTEHPEEAAVFLDFLLNDPAAVDAIGSDRGLPVNLEQRERILGDLTEHQVAEAEFLAEIQDDVVDSPPAPPVGAGEVVDIIKRINVEVLFDRLGPDEAAEQFISEVEAATG</sequence>
<dbReference type="Gene3D" id="3.40.190.10">
    <property type="entry name" value="Periplasmic binding protein-like II"/>
    <property type="match status" value="2"/>
</dbReference>
<dbReference type="Proteomes" id="UP000295217">
    <property type="component" value="Unassembled WGS sequence"/>
</dbReference>
<dbReference type="PANTHER" id="PTHR43649">
    <property type="entry name" value="ARABINOSE-BINDING PROTEIN-RELATED"/>
    <property type="match status" value="1"/>
</dbReference>
<keyword evidence="3" id="KW-1185">Reference proteome</keyword>
<dbReference type="Pfam" id="PF01547">
    <property type="entry name" value="SBP_bac_1"/>
    <property type="match status" value="1"/>
</dbReference>
<dbReference type="EMBL" id="SMLB01000043">
    <property type="protein sequence ID" value="TDD66127.1"/>
    <property type="molecule type" value="Genomic_DNA"/>
</dbReference>
<dbReference type="OrthoDB" id="7918484at2"/>
<keyword evidence="1" id="KW-0732">Signal</keyword>
<dbReference type="PROSITE" id="PS51257">
    <property type="entry name" value="PROKAR_LIPOPROTEIN"/>
    <property type="match status" value="1"/>
</dbReference>
<dbReference type="InterPro" id="IPR050490">
    <property type="entry name" value="Bact_solute-bd_prot1"/>
</dbReference>
<protein>
    <submittedName>
        <fullName evidence="2">Carbohydrate ABC transporter substrate-binding protein</fullName>
    </submittedName>
</protein>
<gene>
    <name evidence="2" type="ORF">E1262_23200</name>
</gene>
<proteinExistence type="predicted"/>
<organism evidence="2 3">
    <name type="scientific">Jiangella aurantiaca</name>
    <dbReference type="NCBI Taxonomy" id="2530373"/>
    <lineage>
        <taxon>Bacteria</taxon>
        <taxon>Bacillati</taxon>
        <taxon>Actinomycetota</taxon>
        <taxon>Actinomycetes</taxon>
        <taxon>Jiangellales</taxon>
        <taxon>Jiangellaceae</taxon>
        <taxon>Jiangella</taxon>
    </lineage>
</organism>
<feature type="signal peptide" evidence="1">
    <location>
        <begin position="1"/>
        <end position="24"/>
    </location>
</feature>
<dbReference type="RefSeq" id="WP_132106079.1">
    <property type="nucleotide sequence ID" value="NZ_SMLB01000043.1"/>
</dbReference>
<reference evidence="2 3" key="1">
    <citation type="submission" date="2019-02" db="EMBL/GenBank/DDBJ databases">
        <title>Draft genome sequences of novel Actinobacteria.</title>
        <authorList>
            <person name="Sahin N."/>
            <person name="Ay H."/>
            <person name="Saygin H."/>
        </authorList>
    </citation>
    <scope>NUCLEOTIDE SEQUENCE [LARGE SCALE GENOMIC DNA]</scope>
    <source>
        <strain evidence="2 3">8K307</strain>
    </source>
</reference>
<comment type="caution">
    <text evidence="2">The sequence shown here is derived from an EMBL/GenBank/DDBJ whole genome shotgun (WGS) entry which is preliminary data.</text>
</comment>
<evidence type="ECO:0000313" key="2">
    <source>
        <dbReference type="EMBL" id="TDD66127.1"/>
    </source>
</evidence>
<feature type="chain" id="PRO_5039499189" evidence="1">
    <location>
        <begin position="25"/>
        <end position="439"/>
    </location>
</feature>
<evidence type="ECO:0000313" key="3">
    <source>
        <dbReference type="Proteomes" id="UP000295217"/>
    </source>
</evidence>
<dbReference type="PANTHER" id="PTHR43649:SF11">
    <property type="entry name" value="ABC TRANSPORTER SUBSTRATE-BINDING PROTEIN YESO-RELATED"/>
    <property type="match status" value="1"/>
</dbReference>
<name>A0A4V2YRK4_9ACTN</name>
<accession>A0A4V2YRK4</accession>